<evidence type="ECO:0000313" key="2">
    <source>
        <dbReference type="EMBL" id="KYQ72759.1"/>
    </source>
</evidence>
<dbReference type="Proteomes" id="UP000076276">
    <property type="component" value="Unassembled WGS sequence"/>
</dbReference>
<dbReference type="PANTHER" id="PTHR45527:SF1">
    <property type="entry name" value="FATTY ACID SYNTHASE"/>
    <property type="match status" value="1"/>
</dbReference>
<dbReference type="PANTHER" id="PTHR45527">
    <property type="entry name" value="NONRIBOSOMAL PEPTIDE SYNTHETASE"/>
    <property type="match status" value="1"/>
</dbReference>
<dbReference type="Gene3D" id="1.10.1200.10">
    <property type="entry name" value="ACP-like"/>
    <property type="match status" value="1"/>
</dbReference>
<comment type="caution">
    <text evidence="2">The sequence shown here is derived from an EMBL/GenBank/DDBJ whole genome shotgun (WGS) entry which is preliminary data.</text>
</comment>
<dbReference type="GO" id="GO:0031177">
    <property type="term" value="F:phosphopantetheine binding"/>
    <property type="evidence" value="ECO:0007669"/>
    <property type="project" value="TreeGrafter"/>
</dbReference>
<protein>
    <recommendedName>
        <fullName evidence="1">Carrier domain-containing protein</fullName>
    </recommendedName>
</protein>
<dbReference type="GO" id="GO:0043041">
    <property type="term" value="P:amino acid activation for nonribosomal peptide biosynthetic process"/>
    <property type="evidence" value="ECO:0007669"/>
    <property type="project" value="TreeGrafter"/>
</dbReference>
<organism evidence="2 3">
    <name type="scientific">Acinetobacter pragensis</name>
    <dbReference type="NCBI Taxonomy" id="1806892"/>
    <lineage>
        <taxon>Bacteria</taxon>
        <taxon>Pseudomonadati</taxon>
        <taxon>Pseudomonadota</taxon>
        <taxon>Gammaproteobacteria</taxon>
        <taxon>Moraxellales</taxon>
        <taxon>Moraxellaceae</taxon>
        <taxon>Acinetobacter</taxon>
    </lineage>
</organism>
<dbReference type="RefSeq" id="WP_067667080.1">
    <property type="nucleotide sequence ID" value="NZ_CBCSIK010000008.1"/>
</dbReference>
<dbReference type="InterPro" id="IPR009081">
    <property type="entry name" value="PP-bd_ACP"/>
</dbReference>
<dbReference type="GO" id="GO:0005737">
    <property type="term" value="C:cytoplasm"/>
    <property type="evidence" value="ECO:0007669"/>
    <property type="project" value="TreeGrafter"/>
</dbReference>
<sequence length="79" mass="8885">MSHTALTLDGLRQTIANQLGIDASEIQNDDNLFMLGLDSVSLMTLVGQWREQGISVEFQDLVEEPTLEDWQLRLKLSPV</sequence>
<dbReference type="Pfam" id="PF00550">
    <property type="entry name" value="PP-binding"/>
    <property type="match status" value="1"/>
</dbReference>
<accession>A0A151Y455</accession>
<dbReference type="SUPFAM" id="SSF47336">
    <property type="entry name" value="ACP-like"/>
    <property type="match status" value="1"/>
</dbReference>
<evidence type="ECO:0000259" key="1">
    <source>
        <dbReference type="PROSITE" id="PS50075"/>
    </source>
</evidence>
<evidence type="ECO:0000313" key="3">
    <source>
        <dbReference type="Proteomes" id="UP000076276"/>
    </source>
</evidence>
<dbReference type="InterPro" id="IPR036736">
    <property type="entry name" value="ACP-like_sf"/>
</dbReference>
<dbReference type="OrthoDB" id="2455700at2"/>
<name>A0A151Y455_9GAMM</name>
<dbReference type="EMBL" id="LUAW01000013">
    <property type="protein sequence ID" value="KYQ72759.1"/>
    <property type="molecule type" value="Genomic_DNA"/>
</dbReference>
<gene>
    <name evidence="2" type="ORF">AZH43_07845</name>
</gene>
<proteinExistence type="predicted"/>
<dbReference type="GO" id="GO:0044550">
    <property type="term" value="P:secondary metabolite biosynthetic process"/>
    <property type="evidence" value="ECO:0007669"/>
    <property type="project" value="TreeGrafter"/>
</dbReference>
<keyword evidence="3" id="KW-1185">Reference proteome</keyword>
<reference evidence="2 3" key="1">
    <citation type="submission" date="2016-03" db="EMBL/GenBank/DDBJ databases">
        <title>Acinetobacter genomospecies 28 strain ANC 4149.</title>
        <authorList>
            <person name="Radolfova-Krizova L."/>
            <person name="Nemec A."/>
        </authorList>
    </citation>
    <scope>NUCLEOTIDE SEQUENCE [LARGE SCALE GENOMIC DNA]</scope>
    <source>
        <strain evidence="2 3">ANC 4149</strain>
    </source>
</reference>
<feature type="domain" description="Carrier" evidence="1">
    <location>
        <begin position="2"/>
        <end position="78"/>
    </location>
</feature>
<dbReference type="AlphaFoldDB" id="A0A151Y455"/>
<dbReference type="STRING" id="1806892.AZH43_07845"/>
<dbReference type="PROSITE" id="PS50075">
    <property type="entry name" value="CARRIER"/>
    <property type="match status" value="1"/>
</dbReference>